<keyword evidence="4" id="KW-0378">Hydrolase</keyword>
<evidence type="ECO:0000313" key="5">
    <source>
        <dbReference type="Proteomes" id="UP000693970"/>
    </source>
</evidence>
<dbReference type="SFLD" id="SFLDS00019">
    <property type="entry name" value="Glutathione_Transferase_(cytos"/>
    <property type="match status" value="1"/>
</dbReference>
<keyword evidence="4" id="KW-0540">Nuclease</keyword>
<dbReference type="GO" id="GO:0005634">
    <property type="term" value="C:nucleus"/>
    <property type="evidence" value="ECO:0007669"/>
    <property type="project" value="TreeGrafter"/>
</dbReference>
<dbReference type="GO" id="GO:0005737">
    <property type="term" value="C:cytoplasm"/>
    <property type="evidence" value="ECO:0007669"/>
    <property type="project" value="TreeGrafter"/>
</dbReference>
<dbReference type="InterPro" id="IPR004046">
    <property type="entry name" value="GST_C"/>
</dbReference>
<dbReference type="Proteomes" id="UP000693970">
    <property type="component" value="Unassembled WGS sequence"/>
</dbReference>
<feature type="domain" description="GST N-terminal" evidence="2">
    <location>
        <begin position="3"/>
        <end position="80"/>
    </location>
</feature>
<reference evidence="4" key="1">
    <citation type="journal article" date="2021" name="Sci. Rep.">
        <title>Diploid genomic architecture of Nitzschia inconspicua, an elite biomass production diatom.</title>
        <authorList>
            <person name="Oliver A."/>
            <person name="Podell S."/>
            <person name="Pinowska A."/>
            <person name="Traller J.C."/>
            <person name="Smith S.R."/>
            <person name="McClure R."/>
            <person name="Beliaev A."/>
            <person name="Bohutskyi P."/>
            <person name="Hill E.A."/>
            <person name="Rabines A."/>
            <person name="Zheng H."/>
            <person name="Allen L.Z."/>
            <person name="Kuo A."/>
            <person name="Grigoriev I.V."/>
            <person name="Allen A.E."/>
            <person name="Hazlebeck D."/>
            <person name="Allen E.E."/>
        </authorList>
    </citation>
    <scope>NUCLEOTIDE SEQUENCE</scope>
    <source>
        <strain evidence="4">Hildebrandi</strain>
    </source>
</reference>
<accession>A0A9K3PBF4</accession>
<sequence length="212" mass="23886">MAHRYKLYSPPGSFRALPPLIAAEYNGIDIEIVTEKVEEIIAKKSPTGKAPLLECPPSGLVIFSSHAIARYVAGLRTDSTLLGTTQKERMAIDEWIDWTACQVELPACVLFYPKLGYMSPNEAATQQARQDFGAILQLLETYLAKQPGRYLVHPQRLSLADIVVVCTLLYPFQLACDPDYLTPYRQVVRWFRQCVQQPEFVTVIGHVTLFQP</sequence>
<dbReference type="GO" id="GO:0004519">
    <property type="term" value="F:endonuclease activity"/>
    <property type="evidence" value="ECO:0007669"/>
    <property type="project" value="UniProtKB-KW"/>
</dbReference>
<dbReference type="PANTHER" id="PTHR43986:SF1">
    <property type="entry name" value="ELONGATION FACTOR 1-GAMMA"/>
    <property type="match status" value="1"/>
</dbReference>
<reference evidence="4" key="2">
    <citation type="submission" date="2021-04" db="EMBL/GenBank/DDBJ databases">
        <authorList>
            <person name="Podell S."/>
        </authorList>
    </citation>
    <scope>NUCLEOTIDE SEQUENCE</scope>
    <source>
        <strain evidence="4">Hildebrandi</strain>
    </source>
</reference>
<comment type="caution">
    <text evidence="4">The sequence shown here is derived from an EMBL/GenBank/DDBJ whole genome shotgun (WGS) entry which is preliminary data.</text>
</comment>
<keyword evidence="4" id="KW-0255">Endonuclease</keyword>
<evidence type="ECO:0000256" key="1">
    <source>
        <dbReference type="RuleBase" id="RU003494"/>
    </source>
</evidence>
<dbReference type="PANTHER" id="PTHR43986">
    <property type="entry name" value="ELONGATION FACTOR 1-GAMMA"/>
    <property type="match status" value="1"/>
</dbReference>
<dbReference type="EMBL" id="JAGRRH010000026">
    <property type="protein sequence ID" value="KAG7341442.1"/>
    <property type="molecule type" value="Genomic_DNA"/>
</dbReference>
<protein>
    <submittedName>
        <fullName evidence="4">Endonuclease/exonuclease/phosphatase</fullName>
    </submittedName>
</protein>
<dbReference type="AlphaFoldDB" id="A0A9K3PBF4"/>
<dbReference type="Pfam" id="PF02798">
    <property type="entry name" value="GST_N"/>
    <property type="match status" value="1"/>
</dbReference>
<evidence type="ECO:0000313" key="4">
    <source>
        <dbReference type="EMBL" id="KAG7341442.1"/>
    </source>
</evidence>
<name>A0A9K3PBF4_9STRA</name>
<comment type="similarity">
    <text evidence="1">Belongs to the GST superfamily.</text>
</comment>
<dbReference type="PROSITE" id="PS50404">
    <property type="entry name" value="GST_NTER"/>
    <property type="match status" value="1"/>
</dbReference>
<gene>
    <name evidence="4" type="ORF">IV203_023394</name>
</gene>
<organism evidence="4 5">
    <name type="scientific">Nitzschia inconspicua</name>
    <dbReference type="NCBI Taxonomy" id="303405"/>
    <lineage>
        <taxon>Eukaryota</taxon>
        <taxon>Sar</taxon>
        <taxon>Stramenopiles</taxon>
        <taxon>Ochrophyta</taxon>
        <taxon>Bacillariophyta</taxon>
        <taxon>Bacillariophyceae</taxon>
        <taxon>Bacillariophycidae</taxon>
        <taxon>Bacillariales</taxon>
        <taxon>Bacillariaceae</taxon>
        <taxon>Nitzschia</taxon>
    </lineage>
</organism>
<dbReference type="InterPro" id="IPR010987">
    <property type="entry name" value="Glutathione-S-Trfase_C-like"/>
</dbReference>
<keyword evidence="5" id="KW-1185">Reference proteome</keyword>
<dbReference type="FunFam" id="1.20.1050.10:FF:000006">
    <property type="entry name" value="Elongation factor 1 gamma"/>
    <property type="match status" value="1"/>
</dbReference>
<dbReference type="Pfam" id="PF00043">
    <property type="entry name" value="GST_C"/>
    <property type="match status" value="1"/>
</dbReference>
<dbReference type="CDD" id="cd03181">
    <property type="entry name" value="GST_C_EF1Bgamma_like"/>
    <property type="match status" value="1"/>
</dbReference>
<dbReference type="InterPro" id="IPR040079">
    <property type="entry name" value="Glutathione_S-Trfase"/>
</dbReference>
<dbReference type="InterPro" id="IPR050802">
    <property type="entry name" value="EF-GSTs"/>
</dbReference>
<proteinExistence type="inferred from homology"/>
<dbReference type="PROSITE" id="PS50405">
    <property type="entry name" value="GST_CTER"/>
    <property type="match status" value="1"/>
</dbReference>
<evidence type="ECO:0000259" key="3">
    <source>
        <dbReference type="PROSITE" id="PS50405"/>
    </source>
</evidence>
<feature type="domain" description="GST C-terminal" evidence="3">
    <location>
        <begin position="85"/>
        <end position="212"/>
    </location>
</feature>
<dbReference type="OrthoDB" id="249703at2759"/>
<evidence type="ECO:0000259" key="2">
    <source>
        <dbReference type="PROSITE" id="PS50404"/>
    </source>
</evidence>
<dbReference type="InterPro" id="IPR004045">
    <property type="entry name" value="Glutathione_S-Trfase_N"/>
</dbReference>
<dbReference type="GO" id="GO:0006414">
    <property type="term" value="P:translational elongation"/>
    <property type="evidence" value="ECO:0007669"/>
    <property type="project" value="TreeGrafter"/>
</dbReference>